<sequence>MKKKLTALVLSLVIAAMPAAAPVMNVQTVSAATTKAAVLKNTWSKDHKYYYDKNGKKVKGIRKIGKYTYIFDSKYTLVKNKKYYKYNASTYYRIDTRGRATKLSQVETLAAIRLQKCGGNLRKAFNWSASLRYNGNYKVAKKNQTYYGIYGFRTGSGDCYVMASTFYWMAKVAGYNAHYVTGYVNKGKGNGPHAWVEIKVKNNTYVYDPNFQKEYGPKGYTGYAVKYGQKGTLKYIKKKVY</sequence>
<feature type="chain" id="PRO_5046828556" evidence="1">
    <location>
        <begin position="22"/>
        <end position="241"/>
    </location>
</feature>
<dbReference type="Proteomes" id="UP001446032">
    <property type="component" value="Unassembled WGS sequence"/>
</dbReference>
<name>A0ABV1AJD9_9FIRM</name>
<evidence type="ECO:0000256" key="1">
    <source>
        <dbReference type="SAM" id="SignalP"/>
    </source>
</evidence>
<keyword evidence="1" id="KW-0732">Signal</keyword>
<evidence type="ECO:0000259" key="2">
    <source>
        <dbReference type="SMART" id="SM00460"/>
    </source>
</evidence>
<dbReference type="InterPro" id="IPR002931">
    <property type="entry name" value="Transglutaminase-like"/>
</dbReference>
<feature type="domain" description="Transglutaminase-like" evidence="2">
    <location>
        <begin position="151"/>
        <end position="211"/>
    </location>
</feature>
<organism evidence="3 4">
    <name type="scientific">Blautia intestinihominis</name>
    <dbReference type="NCBI Taxonomy" id="3133152"/>
    <lineage>
        <taxon>Bacteria</taxon>
        <taxon>Bacillati</taxon>
        <taxon>Bacillota</taxon>
        <taxon>Clostridia</taxon>
        <taxon>Lachnospirales</taxon>
        <taxon>Lachnospiraceae</taxon>
        <taxon>Blautia</taxon>
    </lineage>
</organism>
<reference evidence="3 4" key="1">
    <citation type="submission" date="2024-03" db="EMBL/GenBank/DDBJ databases">
        <title>Human intestinal bacterial collection.</title>
        <authorList>
            <person name="Pauvert C."/>
            <person name="Hitch T.C.A."/>
            <person name="Clavel T."/>
        </authorList>
    </citation>
    <scope>NUCLEOTIDE SEQUENCE [LARGE SCALE GENOMIC DNA]</scope>
    <source>
        <strain evidence="3 4">CLA-AA-H95</strain>
    </source>
</reference>
<dbReference type="RefSeq" id="WP_118252280.1">
    <property type="nucleotide sequence ID" value="NZ_JBBMEI010000011.1"/>
</dbReference>
<feature type="signal peptide" evidence="1">
    <location>
        <begin position="1"/>
        <end position="21"/>
    </location>
</feature>
<dbReference type="Gene3D" id="3.10.620.30">
    <property type="match status" value="1"/>
</dbReference>
<gene>
    <name evidence="3" type="ORF">WMO75_05370</name>
</gene>
<dbReference type="SMART" id="SM00460">
    <property type="entry name" value="TGc"/>
    <property type="match status" value="1"/>
</dbReference>
<proteinExistence type="predicted"/>
<protein>
    <submittedName>
        <fullName evidence="3">Transglutaminase domain-containing protein</fullName>
    </submittedName>
</protein>
<dbReference type="InterPro" id="IPR038765">
    <property type="entry name" value="Papain-like_cys_pep_sf"/>
</dbReference>
<dbReference type="SUPFAM" id="SSF54001">
    <property type="entry name" value="Cysteine proteinases"/>
    <property type="match status" value="1"/>
</dbReference>
<dbReference type="Pfam" id="PF01841">
    <property type="entry name" value="Transglut_core"/>
    <property type="match status" value="1"/>
</dbReference>
<dbReference type="EMBL" id="JBBMEI010000011">
    <property type="protein sequence ID" value="MEQ2357778.1"/>
    <property type="molecule type" value="Genomic_DNA"/>
</dbReference>
<evidence type="ECO:0000313" key="3">
    <source>
        <dbReference type="EMBL" id="MEQ2357778.1"/>
    </source>
</evidence>
<evidence type="ECO:0000313" key="4">
    <source>
        <dbReference type="Proteomes" id="UP001446032"/>
    </source>
</evidence>
<accession>A0ABV1AJD9</accession>
<keyword evidence="4" id="KW-1185">Reference proteome</keyword>
<comment type="caution">
    <text evidence="3">The sequence shown here is derived from an EMBL/GenBank/DDBJ whole genome shotgun (WGS) entry which is preliminary data.</text>
</comment>